<dbReference type="Proteomes" id="UP001190700">
    <property type="component" value="Unassembled WGS sequence"/>
</dbReference>
<reference evidence="1 2" key="1">
    <citation type="journal article" date="2015" name="Genome Biol. Evol.">
        <title>Comparative Genomics of a Bacterivorous Green Alga Reveals Evolutionary Causalities and Consequences of Phago-Mixotrophic Mode of Nutrition.</title>
        <authorList>
            <person name="Burns J.A."/>
            <person name="Paasch A."/>
            <person name="Narechania A."/>
            <person name="Kim E."/>
        </authorList>
    </citation>
    <scope>NUCLEOTIDE SEQUENCE [LARGE SCALE GENOMIC DNA]</scope>
    <source>
        <strain evidence="1 2">PLY_AMNH</strain>
    </source>
</reference>
<gene>
    <name evidence="1" type="ORF">CYMTET_44514</name>
</gene>
<dbReference type="EMBL" id="LGRX02030241">
    <property type="protein sequence ID" value="KAK3245941.1"/>
    <property type="molecule type" value="Genomic_DNA"/>
</dbReference>
<keyword evidence="2" id="KW-1185">Reference proteome</keyword>
<dbReference type="AlphaFoldDB" id="A0AAE0C012"/>
<sequence>MTTRAYELSTLMLACIDGAVGVRADVRSKLRVYAEQFYDFMRGCNMTTRLRLLEAAERHLLSSMGLALSAESNMLDFVGDCSESTHIKHSEDCVRREVTQTILAAFCAQMGMNALRALVDEYGCTHCATSEMCVALVHIYDLSYTELRSVRDLLGPEHAVYDKLLPVIAMNPKLTCADKLDLNKRFRHANYGDVPYACRLIGQYVTDASAIANMCRHFNTNKRICNQIVVAHVNCVKLTYDTTMSLWHALGVVNEDTRKQLVVECLRACDLTMAQTRAVRKLCR</sequence>
<accession>A0AAE0C012</accession>
<name>A0AAE0C012_9CHLO</name>
<comment type="caution">
    <text evidence="1">The sequence shown here is derived from an EMBL/GenBank/DDBJ whole genome shotgun (WGS) entry which is preliminary data.</text>
</comment>
<evidence type="ECO:0000313" key="2">
    <source>
        <dbReference type="Proteomes" id="UP001190700"/>
    </source>
</evidence>
<organism evidence="1 2">
    <name type="scientific">Cymbomonas tetramitiformis</name>
    <dbReference type="NCBI Taxonomy" id="36881"/>
    <lineage>
        <taxon>Eukaryota</taxon>
        <taxon>Viridiplantae</taxon>
        <taxon>Chlorophyta</taxon>
        <taxon>Pyramimonadophyceae</taxon>
        <taxon>Pyramimonadales</taxon>
        <taxon>Pyramimonadaceae</taxon>
        <taxon>Cymbomonas</taxon>
    </lineage>
</organism>
<protein>
    <submittedName>
        <fullName evidence="1">Uncharacterized protein</fullName>
    </submittedName>
</protein>
<evidence type="ECO:0000313" key="1">
    <source>
        <dbReference type="EMBL" id="KAK3245941.1"/>
    </source>
</evidence>
<proteinExistence type="predicted"/>